<reference evidence="2" key="1">
    <citation type="journal article" date="2012" name="MBio">
        <title>Comparative genome analysis of Trichophyton rubrum and related dermatophytes reveals candidate genes involved in infection.</title>
        <authorList>
            <person name="Martinez D.A."/>
            <person name="Oliver B.G."/>
            <person name="Graeser Y."/>
            <person name="Goldberg J.M."/>
            <person name="Li W."/>
            <person name="Martinez-Rossi N.M."/>
            <person name="Monod M."/>
            <person name="Shelest E."/>
            <person name="Barton R.C."/>
            <person name="Birch E."/>
            <person name="Brakhage A.A."/>
            <person name="Chen Z."/>
            <person name="Gurr S.J."/>
            <person name="Heiman D."/>
            <person name="Heitman J."/>
            <person name="Kosti I."/>
            <person name="Rossi A."/>
            <person name="Saif S."/>
            <person name="Samalova M."/>
            <person name="Saunders C.W."/>
            <person name="Shea T."/>
            <person name="Summerbell R.C."/>
            <person name="Xu J."/>
            <person name="Young S."/>
            <person name="Zeng Q."/>
            <person name="Birren B.W."/>
            <person name="Cuomo C.A."/>
            <person name="White T.C."/>
        </authorList>
    </citation>
    <scope>NUCLEOTIDE SEQUENCE [LARGE SCALE GENOMIC DNA]</scope>
    <source>
        <strain evidence="2">ATCC MYA-4605 / CBS 113480</strain>
    </source>
</reference>
<dbReference type="GeneID" id="9230688"/>
<dbReference type="EMBL" id="DS995702">
    <property type="protein sequence ID" value="EEQ28665.1"/>
    <property type="molecule type" value="Genomic_DNA"/>
</dbReference>
<evidence type="ECO:0000313" key="1">
    <source>
        <dbReference type="EMBL" id="EEQ28665.1"/>
    </source>
</evidence>
<evidence type="ECO:0000313" key="2">
    <source>
        <dbReference type="Proteomes" id="UP000002035"/>
    </source>
</evidence>
<organism evidence="1 2">
    <name type="scientific">Arthroderma otae (strain ATCC MYA-4605 / CBS 113480)</name>
    <name type="common">Microsporum canis</name>
    <dbReference type="NCBI Taxonomy" id="554155"/>
    <lineage>
        <taxon>Eukaryota</taxon>
        <taxon>Fungi</taxon>
        <taxon>Dikarya</taxon>
        <taxon>Ascomycota</taxon>
        <taxon>Pezizomycotina</taxon>
        <taxon>Eurotiomycetes</taxon>
        <taxon>Eurotiomycetidae</taxon>
        <taxon>Onygenales</taxon>
        <taxon>Arthrodermataceae</taxon>
        <taxon>Microsporum</taxon>
    </lineage>
</organism>
<name>C5FH35_ARTOC</name>
<dbReference type="HOGENOM" id="CLU_075221_0_0_1"/>
<keyword evidence="2" id="KW-1185">Reference proteome</keyword>
<dbReference type="AlphaFoldDB" id="C5FH35"/>
<dbReference type="RefSeq" id="XP_002848550.1">
    <property type="nucleotide sequence ID" value="XM_002848504.1"/>
</dbReference>
<accession>C5FH35</accession>
<proteinExistence type="predicted"/>
<sequence length="272" mass="30492">MERDCVRVNPHFLLGGSPETSAAVQTVARPLSHALFSSKKIRLFGPLGAAIPLRELTIGPGDHLPAGNGPNAQANQLQNQLPWLPGHGATTFYTPYIPEDLSAIQLEIILQFHRFVHGYPVPFIDQHLVPRILTVHDQVPTPSTAFDETARRYTYQGWTRAHFVDFFNEYCAGKVTACVLMGDMGLDVGEWMNTLPPAGMRCEDWAQMLREIGSLDNIVTDEEMGDVFVGVGEYADLREREVRALVEGRMVRETRAGRRRVRKGEEEDDHEV</sequence>
<dbReference type="Proteomes" id="UP000002035">
    <property type="component" value="Unassembled WGS sequence"/>
</dbReference>
<protein>
    <submittedName>
        <fullName evidence="1">Uncharacterized protein</fullName>
    </submittedName>
</protein>
<dbReference type="eggNOG" id="ENOG502T5J3">
    <property type="taxonomic scope" value="Eukaryota"/>
</dbReference>
<dbReference type="VEuPathDB" id="FungiDB:MCYG_01484"/>
<gene>
    <name evidence="1" type="ORF">MCYG_01484</name>
</gene>
<dbReference type="OMA" id="MGCEEWE"/>
<dbReference type="OrthoDB" id="4186697at2759"/>